<gene>
    <name evidence="1" type="ORF">SAMN05216290_0717</name>
</gene>
<evidence type="ECO:0000313" key="2">
    <source>
        <dbReference type="Proteomes" id="UP000199437"/>
    </source>
</evidence>
<organism evidence="1 2">
    <name type="scientific">Roseivirga pacifica</name>
    <dbReference type="NCBI Taxonomy" id="1267423"/>
    <lineage>
        <taxon>Bacteria</taxon>
        <taxon>Pseudomonadati</taxon>
        <taxon>Bacteroidota</taxon>
        <taxon>Cytophagia</taxon>
        <taxon>Cytophagales</taxon>
        <taxon>Roseivirgaceae</taxon>
        <taxon>Roseivirga</taxon>
    </lineage>
</organism>
<proteinExistence type="predicted"/>
<dbReference type="GeneID" id="99985457"/>
<accession>A0A1I0MUP7</accession>
<dbReference type="AlphaFoldDB" id="A0A1I0MUP7"/>
<dbReference type="RefSeq" id="WP_090257005.1">
    <property type="nucleotide sequence ID" value="NZ_FOIR01000001.1"/>
</dbReference>
<dbReference type="STRING" id="1267423.SAMN05216290_0717"/>
<dbReference type="OrthoDB" id="1494333at2"/>
<evidence type="ECO:0000313" key="1">
    <source>
        <dbReference type="EMBL" id="SEV92464.1"/>
    </source>
</evidence>
<protein>
    <submittedName>
        <fullName evidence="1">Uncharacterized protein</fullName>
    </submittedName>
</protein>
<name>A0A1I0MUP7_9BACT</name>
<reference evidence="2" key="1">
    <citation type="submission" date="2016-10" db="EMBL/GenBank/DDBJ databases">
        <authorList>
            <person name="Varghese N."/>
            <person name="Submissions S."/>
        </authorList>
    </citation>
    <scope>NUCLEOTIDE SEQUENCE [LARGE SCALE GENOMIC DNA]</scope>
    <source>
        <strain evidence="2">CGMCC 1.12402</strain>
    </source>
</reference>
<dbReference type="EMBL" id="FOIR01000001">
    <property type="protein sequence ID" value="SEV92464.1"/>
    <property type="molecule type" value="Genomic_DNA"/>
</dbReference>
<keyword evidence="2" id="KW-1185">Reference proteome</keyword>
<sequence length="151" mass="16822">MKKYTFLITLSFLLANACGDQKIDTEKAKAEMKAREIKKVSDAEILEKAMEMGNELAKDFSYSTDATVLETDAQFSSKLYLFDSKASGKTQQILAAYKYNAANDIASEPNVQILEDPTIILYSKPAFNQANVPIGMWAIELPRKEVVLAIE</sequence>
<dbReference type="Proteomes" id="UP000199437">
    <property type="component" value="Unassembled WGS sequence"/>
</dbReference>